<dbReference type="InterPro" id="IPR006598">
    <property type="entry name" value="CAP10"/>
</dbReference>
<protein>
    <recommendedName>
        <fullName evidence="2">Glycosyl transferase CAP10 domain-containing protein</fullName>
    </recommendedName>
</protein>
<proteinExistence type="predicted"/>
<keyword evidence="1" id="KW-0808">Transferase</keyword>
<dbReference type="InterPro" id="IPR051091">
    <property type="entry name" value="O-Glucosyltr/Glycosyltrsf_90"/>
</dbReference>
<feature type="domain" description="Glycosyl transferase CAP10" evidence="2">
    <location>
        <begin position="39"/>
        <end position="261"/>
    </location>
</feature>
<dbReference type="AlphaFoldDB" id="A0A6C0JJ65"/>
<evidence type="ECO:0000313" key="3">
    <source>
        <dbReference type="EMBL" id="QHU05081.1"/>
    </source>
</evidence>
<reference evidence="3" key="1">
    <citation type="journal article" date="2020" name="Nature">
        <title>Giant virus diversity and host interactions through global metagenomics.</title>
        <authorList>
            <person name="Schulz F."/>
            <person name="Roux S."/>
            <person name="Paez-Espino D."/>
            <person name="Jungbluth S."/>
            <person name="Walsh D.A."/>
            <person name="Denef V.J."/>
            <person name="McMahon K.D."/>
            <person name="Konstantinidis K.T."/>
            <person name="Eloe-Fadrosh E.A."/>
            <person name="Kyrpides N.C."/>
            <person name="Woyke T."/>
        </authorList>
    </citation>
    <scope>NUCLEOTIDE SEQUENCE</scope>
    <source>
        <strain evidence="3">GVMAG-M-3300027708-5</strain>
    </source>
</reference>
<sequence length="266" mass="31378">MAFCVSKMNSKLIFKDLGGYETRNPSTFWCIQKADEKYNWNDFNEIKIDTNDNYNGEGCSYIKNNYENLVPDFVFHSWPEVGINDYEKFVKEIDNAGLNNYQINKVGWIGNKNTNITRKKLLEIGDKNKDLFDIFDMTWTKSGNTFLNASKYIYTPDLVKKYSILIDIEGAGPYSARLKTLLWSHRPLLLVDRPGKEFFFEFLKEWEHYIPVKRDLSDLIEKTKWCLDNYDKALIIAENAFQFSKLYLTREACYDQWNNIICNNNL</sequence>
<dbReference type="GO" id="GO:0016740">
    <property type="term" value="F:transferase activity"/>
    <property type="evidence" value="ECO:0007669"/>
    <property type="project" value="UniProtKB-KW"/>
</dbReference>
<evidence type="ECO:0000256" key="1">
    <source>
        <dbReference type="ARBA" id="ARBA00022679"/>
    </source>
</evidence>
<accession>A0A6C0JJ65</accession>
<dbReference type="PANTHER" id="PTHR12203">
    <property type="entry name" value="KDEL LYS-ASP-GLU-LEU CONTAINING - RELATED"/>
    <property type="match status" value="1"/>
</dbReference>
<dbReference type="PANTHER" id="PTHR12203:SF35">
    <property type="entry name" value="PROTEIN O-GLUCOSYLTRANSFERASE 1"/>
    <property type="match status" value="1"/>
</dbReference>
<evidence type="ECO:0000259" key="2">
    <source>
        <dbReference type="SMART" id="SM00672"/>
    </source>
</evidence>
<dbReference type="Pfam" id="PF05686">
    <property type="entry name" value="Glyco_transf_90"/>
    <property type="match status" value="1"/>
</dbReference>
<name>A0A6C0JJ65_9ZZZZ</name>
<dbReference type="EMBL" id="MN740407">
    <property type="protein sequence ID" value="QHU05081.1"/>
    <property type="molecule type" value="Genomic_DNA"/>
</dbReference>
<organism evidence="3">
    <name type="scientific">viral metagenome</name>
    <dbReference type="NCBI Taxonomy" id="1070528"/>
    <lineage>
        <taxon>unclassified sequences</taxon>
        <taxon>metagenomes</taxon>
        <taxon>organismal metagenomes</taxon>
    </lineage>
</organism>
<dbReference type="SMART" id="SM00672">
    <property type="entry name" value="CAP10"/>
    <property type="match status" value="1"/>
</dbReference>